<dbReference type="InterPro" id="IPR027417">
    <property type="entry name" value="P-loop_NTPase"/>
</dbReference>
<evidence type="ECO:0000313" key="4">
    <source>
        <dbReference type="EMBL" id="AVZ71783.1"/>
    </source>
</evidence>
<dbReference type="InterPro" id="IPR002182">
    <property type="entry name" value="NB-ARC"/>
</dbReference>
<evidence type="ECO:0000259" key="3">
    <source>
        <dbReference type="Pfam" id="PF25000"/>
    </source>
</evidence>
<feature type="domain" description="DUF7779" evidence="3">
    <location>
        <begin position="738"/>
        <end position="827"/>
    </location>
</feature>
<dbReference type="InterPro" id="IPR000157">
    <property type="entry name" value="TIR_dom"/>
</dbReference>
<keyword evidence="5" id="KW-1185">Reference proteome</keyword>
<dbReference type="Pfam" id="PF13374">
    <property type="entry name" value="TPR_10"/>
    <property type="match status" value="3"/>
</dbReference>
<dbReference type="NCBIfam" id="NF040586">
    <property type="entry name" value="FxSxx_TPR"/>
    <property type="match status" value="1"/>
</dbReference>
<dbReference type="NCBIfam" id="NF047398">
    <property type="entry name" value="AAA_KGGVGR"/>
    <property type="match status" value="1"/>
</dbReference>
<organism evidence="4 5">
    <name type="scientific">Streptomyces lunaelactis</name>
    <dbReference type="NCBI Taxonomy" id="1535768"/>
    <lineage>
        <taxon>Bacteria</taxon>
        <taxon>Bacillati</taxon>
        <taxon>Actinomycetota</taxon>
        <taxon>Actinomycetes</taxon>
        <taxon>Kitasatosporales</taxon>
        <taxon>Streptomycetaceae</taxon>
        <taxon>Streptomyces</taxon>
    </lineage>
</organism>
<dbReference type="KEGG" id="slk:SLUN_05810"/>
<dbReference type="GO" id="GO:0007165">
    <property type="term" value="P:signal transduction"/>
    <property type="evidence" value="ECO:0007669"/>
    <property type="project" value="InterPro"/>
</dbReference>
<dbReference type="EMBL" id="CP026304">
    <property type="protein sequence ID" value="AVZ71783.1"/>
    <property type="molecule type" value="Genomic_DNA"/>
</dbReference>
<dbReference type="PANTHER" id="PTHR46082">
    <property type="entry name" value="ATP/GTP-BINDING PROTEIN-RELATED"/>
    <property type="match status" value="1"/>
</dbReference>
<dbReference type="SUPFAM" id="SSF52200">
    <property type="entry name" value="Toll/Interleukin receptor TIR domain"/>
    <property type="match status" value="1"/>
</dbReference>
<protein>
    <submittedName>
        <fullName evidence="4">ATP/GTP-binding protein</fullName>
    </submittedName>
</protein>
<feature type="domain" description="NB-ARC" evidence="1">
    <location>
        <begin position="521"/>
        <end position="665"/>
    </location>
</feature>
<dbReference type="Gene3D" id="1.25.40.10">
    <property type="entry name" value="Tetratricopeptide repeat domain"/>
    <property type="match status" value="2"/>
</dbReference>
<evidence type="ECO:0000259" key="2">
    <source>
        <dbReference type="Pfam" id="PF13676"/>
    </source>
</evidence>
<dbReference type="InterPro" id="IPR053137">
    <property type="entry name" value="NLR-like"/>
</dbReference>
<dbReference type="Pfam" id="PF25000">
    <property type="entry name" value="DUF7779"/>
    <property type="match status" value="1"/>
</dbReference>
<evidence type="ECO:0000259" key="1">
    <source>
        <dbReference type="Pfam" id="PF00931"/>
    </source>
</evidence>
<dbReference type="Proteomes" id="UP000244201">
    <property type="component" value="Chromosome"/>
</dbReference>
<dbReference type="SUPFAM" id="SSF52540">
    <property type="entry name" value="P-loop containing nucleoside triphosphate hydrolases"/>
    <property type="match status" value="2"/>
</dbReference>
<dbReference type="PANTHER" id="PTHR46082:SF6">
    <property type="entry name" value="AAA+ ATPASE DOMAIN-CONTAINING PROTEIN-RELATED"/>
    <property type="match status" value="1"/>
</dbReference>
<dbReference type="InterPro" id="IPR011990">
    <property type="entry name" value="TPR-like_helical_dom_sf"/>
</dbReference>
<dbReference type="InterPro" id="IPR035897">
    <property type="entry name" value="Toll_tir_struct_dom_sf"/>
</dbReference>
<dbReference type="GeneID" id="55654778"/>
<dbReference type="Pfam" id="PF00931">
    <property type="entry name" value="NB-ARC"/>
    <property type="match status" value="1"/>
</dbReference>
<dbReference type="Gene3D" id="3.40.50.300">
    <property type="entry name" value="P-loop containing nucleotide triphosphate hydrolases"/>
    <property type="match status" value="2"/>
</dbReference>
<feature type="domain" description="TIR" evidence="2">
    <location>
        <begin position="335"/>
        <end position="451"/>
    </location>
</feature>
<proteinExistence type="predicted"/>
<dbReference type="Pfam" id="PF13424">
    <property type="entry name" value="TPR_12"/>
    <property type="match status" value="2"/>
</dbReference>
<sequence length="1326" mass="148215">MTENREGTIVTFYSYKGGTGRTMALANVAWILAANGYRVLAVDWDLEAPGLHRFFHPFLDLSALEATPGLINLITEYQEEARRAAEREPDWHRDYARVRPHATSLNWPFPQGGSLDFLSAGRRNRDYSSTVGRMDWDDFYERFGGGQFFDAMRADMRRHYDYTLIDSRTGLSDIADICTVQMPQVLVVCFTLSDQSIDGASAVARYIEERFQDKRIRVLPVPMRIDDGEKEKADAGRALARESFSGLPAGLNRDELANYWGSVEVPYRPFYAYEEILATFGDAPNISSSMLTACERLTSVLTDGLVNTLPSIDESERLTHVAAYTRRRPVPPSNVVLTYVAEDQMWADWLVSVLARAGLHVVPVDVRTAHLTGVETEFASGGAYRVLAVVSQAYLSSQRAGNLWESFMSLDPSGSRRQLLPVRVGDVRLNLPISSRGLVDLVRLDEDEAATTLLSALDRGEAAATPAPTATAAGVRYPGTVPKVWNVRPRYAWFTGRAPVLDRLRDQLRGDSRSAQRFPQVLYGLGGVGKTQVAREYAHRFRADYDLVWWVEAEQPERVVSSLAELAEEMDLRAGDVVAEAAKAALQALRRGVPYSRWLLIFDNVEDLDRALGLLPEEIGPISGGVYGHILATCRNKPVSTRLEPLEVEVFTRPESVEHLCRRVNRLPARDADRVAEAVGDLPLAVEVAAAWLAETATPVDSYVEQLKEQSTKVLSLGKPEDYSKQIGATWNISIARLREESRAAVRLLELCSFFSAEPISMRLIGSDSMFQSLLPYDPDLRERYMLGKVIQTLNRFALAKVDPADSSIQVHRLVQAAVRAGLSPDEQEEAKHEVHRILAEARPAEGVDSDNPVNDPKSWPSFDLIWPHLGPSGIAECDEEGVRQLMVDRIRYLLKRGELEGARVLGSQLNETWTRELGENDLQTLNIRFELANALRAQGKYQEARAMDEDTLARQIQVLHEDHPNDDHPSILITTGSLAADLRALGRFDEALERDLRIYHGLRQIFGEHHPRTLIAANNLAIDYRLTGDSERARRLDEETVERRSALLGEDHPFTLTTKGHLARDLRETGEYRSSVQVLREVVAAFERVLNADVPEVLRTAKSLAVSLRKAGYPHEAKRITEETYNRYRERYGTKVPDALACGLNLAADYSAVGDKQAALDLAHQIMDGYRETLGEDHPFTLACRNNVTIYQRGLGDAAEAAEAGERVRTALEEALGPRHPFTLCTAINLANSYGDLGRQDLAEFWERSALEGLLQRYEPTHPDVLACRTNLAITLRSAGREEEGRQLRAEILESAAKQLGVEHPITEAARAWRRVNRDLEPQPV</sequence>
<accession>A0A2R4SY29</accession>
<dbReference type="SUPFAM" id="SSF48452">
    <property type="entry name" value="TPR-like"/>
    <property type="match status" value="3"/>
</dbReference>
<gene>
    <name evidence="4" type="ORF">SLUN_05810</name>
</gene>
<dbReference type="RefSeq" id="WP_108147472.1">
    <property type="nucleotide sequence ID" value="NZ_CP026304.1"/>
</dbReference>
<name>A0A2R4SY29_9ACTN</name>
<dbReference type="Pfam" id="PF13676">
    <property type="entry name" value="TIR_2"/>
    <property type="match status" value="1"/>
</dbReference>
<dbReference type="OrthoDB" id="580767at2"/>
<dbReference type="GO" id="GO:0043531">
    <property type="term" value="F:ADP binding"/>
    <property type="evidence" value="ECO:0007669"/>
    <property type="project" value="InterPro"/>
</dbReference>
<dbReference type="InterPro" id="IPR056681">
    <property type="entry name" value="DUF7779"/>
</dbReference>
<reference evidence="4 5" key="1">
    <citation type="submission" date="2018-01" db="EMBL/GenBank/DDBJ databases">
        <title>Complete genome sequence of Streptomyces lunaelactis MM109T, a Ferroverdin A producer isolated from cave moonmilk deposits.</title>
        <authorList>
            <person name="Naome A."/>
            <person name="Martinet L."/>
            <person name="Maciejewska M."/>
            <person name="Anderssen S."/>
            <person name="Adam D."/>
            <person name="Tenconi E."/>
            <person name="Deflandre B."/>
            <person name="Arguelles-Arias A."/>
            <person name="Calusinska M."/>
            <person name="Copieters W."/>
            <person name="Karim L."/>
            <person name="Hanikenne M."/>
            <person name="Baurain D."/>
            <person name="van Wezel G."/>
            <person name="Smargiasso N."/>
            <person name="de Pauw E."/>
            <person name="Delfosse P."/>
            <person name="Rigali S."/>
        </authorList>
    </citation>
    <scope>NUCLEOTIDE SEQUENCE [LARGE SCALE GENOMIC DNA]</scope>
    <source>
        <strain evidence="4 5">MM109</strain>
    </source>
</reference>
<evidence type="ECO:0000313" key="5">
    <source>
        <dbReference type="Proteomes" id="UP000244201"/>
    </source>
</evidence>